<dbReference type="PANTHER" id="PTHR43434">
    <property type="entry name" value="PHOSPHOGLYCOLATE PHOSPHATASE"/>
    <property type="match status" value="1"/>
</dbReference>
<keyword evidence="2" id="KW-1185">Reference proteome</keyword>
<dbReference type="PANTHER" id="PTHR43434:SF24">
    <property type="entry name" value="HYDROLASE-RELATED"/>
    <property type="match status" value="1"/>
</dbReference>
<dbReference type="InterPro" id="IPR023198">
    <property type="entry name" value="PGP-like_dom2"/>
</dbReference>
<name>A0A1I7NDW4_9HYPH</name>
<dbReference type="RefSeq" id="WP_092423427.1">
    <property type="nucleotide sequence ID" value="NZ_FPCK01000001.1"/>
</dbReference>
<gene>
    <name evidence="1" type="ORF">SAMN05216456_1798</name>
</gene>
<dbReference type="InterPro" id="IPR050155">
    <property type="entry name" value="HAD-like_hydrolase_sf"/>
</dbReference>
<evidence type="ECO:0000313" key="1">
    <source>
        <dbReference type="EMBL" id="SFV32864.1"/>
    </source>
</evidence>
<dbReference type="InterPro" id="IPR041492">
    <property type="entry name" value="HAD_2"/>
</dbReference>
<dbReference type="Gene3D" id="1.10.150.240">
    <property type="entry name" value="Putative phosphatase, domain 2"/>
    <property type="match status" value="1"/>
</dbReference>
<dbReference type="OrthoDB" id="9797743at2"/>
<dbReference type="SFLD" id="SFLDS00003">
    <property type="entry name" value="Haloacid_Dehalogenase"/>
    <property type="match status" value="1"/>
</dbReference>
<protein>
    <submittedName>
        <fullName evidence="1">Phosphoglycolate phosphatase</fullName>
    </submittedName>
</protein>
<dbReference type="STRING" id="429728.SAMN05216456_1798"/>
<dbReference type="GO" id="GO:0008967">
    <property type="term" value="F:phosphoglycolate phosphatase activity"/>
    <property type="evidence" value="ECO:0007669"/>
    <property type="project" value="TreeGrafter"/>
</dbReference>
<dbReference type="AlphaFoldDB" id="A0A1I7NDW4"/>
<accession>A0A1I7NDW4</accession>
<dbReference type="Proteomes" id="UP000199074">
    <property type="component" value="Unassembled WGS sequence"/>
</dbReference>
<dbReference type="SFLD" id="SFLDG01135">
    <property type="entry name" value="C1.5.6:_HAD__Beta-PGM__Phospha"/>
    <property type="match status" value="1"/>
</dbReference>
<dbReference type="NCBIfam" id="TIGR01549">
    <property type="entry name" value="HAD-SF-IA-v1"/>
    <property type="match status" value="1"/>
</dbReference>
<dbReference type="GO" id="GO:0006281">
    <property type="term" value="P:DNA repair"/>
    <property type="evidence" value="ECO:0007669"/>
    <property type="project" value="TreeGrafter"/>
</dbReference>
<dbReference type="InterPro" id="IPR036412">
    <property type="entry name" value="HAD-like_sf"/>
</dbReference>
<sequence length="222" mass="23727">MKLIMFDMDGTLIDTEALITEHMTSTFAGAGLEPPTPAEARRVIGLSLPVAIARLLGDSEVSLQAEKLADDYRKHYRASLVSAEGREGLFPGARDALDILAAWPDVILGIATGKGLHGVHRLTKLHGIAGHFTTLQTPDHNPSKPHPGMIDRAMRETGAEKLETVMIGDTTFDIEMGKAAGVKAIGVTWGYHEPEELAAAGADLLIDSYADLPAAIKQLLES</sequence>
<dbReference type="InterPro" id="IPR006439">
    <property type="entry name" value="HAD-SF_hydro_IA"/>
</dbReference>
<reference evidence="1 2" key="1">
    <citation type="submission" date="2016-10" db="EMBL/GenBank/DDBJ databases">
        <authorList>
            <person name="de Groot N.N."/>
        </authorList>
    </citation>
    <scope>NUCLEOTIDE SEQUENCE [LARGE SCALE GENOMIC DNA]</scope>
    <source>
        <strain evidence="1 2">IPL20</strain>
    </source>
</reference>
<dbReference type="Pfam" id="PF13419">
    <property type="entry name" value="HAD_2"/>
    <property type="match status" value="1"/>
</dbReference>
<dbReference type="GO" id="GO:0005829">
    <property type="term" value="C:cytosol"/>
    <property type="evidence" value="ECO:0007669"/>
    <property type="project" value="TreeGrafter"/>
</dbReference>
<evidence type="ECO:0000313" key="2">
    <source>
        <dbReference type="Proteomes" id="UP000199074"/>
    </source>
</evidence>
<dbReference type="SUPFAM" id="SSF56784">
    <property type="entry name" value="HAD-like"/>
    <property type="match status" value="1"/>
</dbReference>
<organism evidence="1 2">
    <name type="scientific">Devosia crocina</name>
    <dbReference type="NCBI Taxonomy" id="429728"/>
    <lineage>
        <taxon>Bacteria</taxon>
        <taxon>Pseudomonadati</taxon>
        <taxon>Pseudomonadota</taxon>
        <taxon>Alphaproteobacteria</taxon>
        <taxon>Hyphomicrobiales</taxon>
        <taxon>Devosiaceae</taxon>
        <taxon>Devosia</taxon>
    </lineage>
</organism>
<dbReference type="InterPro" id="IPR023214">
    <property type="entry name" value="HAD_sf"/>
</dbReference>
<dbReference type="EMBL" id="FPCK01000001">
    <property type="protein sequence ID" value="SFV32864.1"/>
    <property type="molecule type" value="Genomic_DNA"/>
</dbReference>
<dbReference type="Gene3D" id="3.40.50.1000">
    <property type="entry name" value="HAD superfamily/HAD-like"/>
    <property type="match status" value="1"/>
</dbReference>
<dbReference type="SFLD" id="SFLDG01129">
    <property type="entry name" value="C1.5:_HAD__Beta-PGM__Phosphata"/>
    <property type="match status" value="1"/>
</dbReference>
<proteinExistence type="predicted"/>